<accession>A0A0E0BW08</accession>
<keyword evidence="2" id="KW-1185">Reference proteome</keyword>
<dbReference type="AlphaFoldDB" id="A0A0E0BW08"/>
<dbReference type="HOGENOM" id="CLU_2531239_0_0_1"/>
<proteinExistence type="predicted"/>
<reference evidence="1" key="2">
    <citation type="submission" date="2018-05" db="EMBL/GenBank/DDBJ databases">
        <title>OmerRS3 (Oryza meridionalis Reference Sequence Version 3).</title>
        <authorList>
            <person name="Zhang J."/>
            <person name="Kudrna D."/>
            <person name="Lee S."/>
            <person name="Talag J."/>
            <person name="Welchert J."/>
            <person name="Wing R.A."/>
        </authorList>
    </citation>
    <scope>NUCLEOTIDE SEQUENCE [LARGE SCALE GENOMIC DNA]</scope>
    <source>
        <strain evidence="1">cv. OR44</strain>
    </source>
</reference>
<sequence length="84" mass="8121">MATKLTEAETAPAVLFPAAVSASAGVSSRLDRAIPAPASAGLSAAADESTGDEARDIGGAGGEAIVIALQLAAAAPAPRPHFEP</sequence>
<reference evidence="1" key="1">
    <citation type="submission" date="2015-04" db="UniProtKB">
        <authorList>
            <consortium name="EnsemblPlants"/>
        </authorList>
    </citation>
    <scope>IDENTIFICATION</scope>
</reference>
<protein>
    <submittedName>
        <fullName evidence="1">Uncharacterized protein</fullName>
    </submittedName>
</protein>
<evidence type="ECO:0000313" key="2">
    <source>
        <dbReference type="Proteomes" id="UP000008021"/>
    </source>
</evidence>
<dbReference type="Gramene" id="OMERI01G00400.1">
    <property type="protein sequence ID" value="OMERI01G00400.1"/>
    <property type="gene ID" value="OMERI01G00400"/>
</dbReference>
<dbReference type="EnsemblPlants" id="OMERI01G00400.1">
    <property type="protein sequence ID" value="OMERI01G00400.1"/>
    <property type="gene ID" value="OMERI01G00400"/>
</dbReference>
<name>A0A0E0BW08_9ORYZ</name>
<evidence type="ECO:0000313" key="1">
    <source>
        <dbReference type="EnsemblPlants" id="OMERI01G00400.1"/>
    </source>
</evidence>
<dbReference type="Proteomes" id="UP000008021">
    <property type="component" value="Chromosome 1"/>
</dbReference>
<organism evidence="1">
    <name type="scientific">Oryza meridionalis</name>
    <dbReference type="NCBI Taxonomy" id="40149"/>
    <lineage>
        <taxon>Eukaryota</taxon>
        <taxon>Viridiplantae</taxon>
        <taxon>Streptophyta</taxon>
        <taxon>Embryophyta</taxon>
        <taxon>Tracheophyta</taxon>
        <taxon>Spermatophyta</taxon>
        <taxon>Magnoliopsida</taxon>
        <taxon>Liliopsida</taxon>
        <taxon>Poales</taxon>
        <taxon>Poaceae</taxon>
        <taxon>BOP clade</taxon>
        <taxon>Oryzoideae</taxon>
        <taxon>Oryzeae</taxon>
        <taxon>Oryzinae</taxon>
        <taxon>Oryza</taxon>
    </lineage>
</organism>